<feature type="domain" description="Virulence-associated protein E-like" evidence="2">
    <location>
        <begin position="473"/>
        <end position="692"/>
    </location>
</feature>
<protein>
    <submittedName>
        <fullName evidence="3">Virulence-associated E family protein</fullName>
    </submittedName>
</protein>
<keyword evidence="4" id="KW-1185">Reference proteome</keyword>
<evidence type="ECO:0000256" key="1">
    <source>
        <dbReference type="SAM" id="MobiDB-lite"/>
    </source>
</evidence>
<organism evidence="3 4">
    <name type="scientific">Desulforamulus ruminis (strain ATCC 23193 / DSM 2154 / NCIMB 8452 / DL)</name>
    <name type="common">Desulfotomaculum ruminis</name>
    <dbReference type="NCBI Taxonomy" id="696281"/>
    <lineage>
        <taxon>Bacteria</taxon>
        <taxon>Bacillati</taxon>
        <taxon>Bacillota</taxon>
        <taxon>Clostridia</taxon>
        <taxon>Eubacteriales</taxon>
        <taxon>Peptococcaceae</taxon>
        <taxon>Desulforamulus</taxon>
    </lineage>
</organism>
<dbReference type="eggNOG" id="COG5545">
    <property type="taxonomic scope" value="Bacteria"/>
</dbReference>
<reference evidence="3 4" key="2">
    <citation type="journal article" date="2012" name="Stand. Genomic Sci.">
        <title>Complete genome sequence of the sulfate-reducing firmicute Desulfotomaculum ruminis type strain (DL(T)).</title>
        <authorList>
            <person name="Spring S."/>
            <person name="Visser M."/>
            <person name="Lu M."/>
            <person name="Copeland A."/>
            <person name="Lapidus A."/>
            <person name="Lucas S."/>
            <person name="Cheng J.F."/>
            <person name="Han C."/>
            <person name="Tapia R."/>
            <person name="Goodwin L.A."/>
            <person name="Pitluck S."/>
            <person name="Ivanova N."/>
            <person name="Land M."/>
            <person name="Hauser L."/>
            <person name="Larimer F."/>
            <person name="Rohde M."/>
            <person name="Goker M."/>
            <person name="Detter J.C."/>
            <person name="Kyrpides N.C."/>
            <person name="Woyke T."/>
            <person name="Schaap P.J."/>
            <person name="Plugge C.M."/>
            <person name="Muyzer G."/>
            <person name="Kuever J."/>
            <person name="Pereira I.A."/>
            <person name="Parshina S.N."/>
            <person name="Bernier-Latmani R."/>
            <person name="Stams A.J."/>
            <person name="Klenk H.P."/>
        </authorList>
    </citation>
    <scope>NUCLEOTIDE SEQUENCE [LARGE SCALE GENOMIC DNA]</scope>
    <source>
        <strain evidence="4">ATCC 23193 / DSM 2154 / NCIB 8452 / DL</strain>
    </source>
</reference>
<evidence type="ECO:0000259" key="2">
    <source>
        <dbReference type="Pfam" id="PF05272"/>
    </source>
</evidence>
<dbReference type="PANTHER" id="PTHR34985">
    <property type="entry name" value="SLR0554 PROTEIN"/>
    <property type="match status" value="1"/>
</dbReference>
<dbReference type="InterPro" id="IPR007936">
    <property type="entry name" value="VapE-like_dom"/>
</dbReference>
<name>F6DM15_DESRL</name>
<dbReference type="Pfam" id="PF05272">
    <property type="entry name" value="VapE-like_dom"/>
    <property type="match status" value="1"/>
</dbReference>
<evidence type="ECO:0000313" key="3">
    <source>
        <dbReference type="EMBL" id="AEG59357.1"/>
    </source>
</evidence>
<feature type="compositionally biased region" description="Basic and acidic residues" evidence="1">
    <location>
        <begin position="221"/>
        <end position="232"/>
    </location>
</feature>
<dbReference type="InterPro" id="IPR027417">
    <property type="entry name" value="P-loop_NTPase"/>
</dbReference>
<feature type="region of interest" description="Disordered" evidence="1">
    <location>
        <begin position="213"/>
        <end position="232"/>
    </location>
</feature>
<dbReference type="EMBL" id="CP002780">
    <property type="protein sequence ID" value="AEG59357.1"/>
    <property type="molecule type" value="Genomic_DNA"/>
</dbReference>
<dbReference type="KEGG" id="dru:Desru_1082"/>
<dbReference type="PANTHER" id="PTHR34985:SF1">
    <property type="entry name" value="SLR0554 PROTEIN"/>
    <property type="match status" value="1"/>
</dbReference>
<dbReference type="HOGENOM" id="CLU_018385_1_0_9"/>
<gene>
    <name evidence="3" type="ordered locus">Desru_1082</name>
</gene>
<proteinExistence type="predicted"/>
<dbReference type="STRING" id="696281.Desru_1082"/>
<accession>F6DM15</accession>
<sequence length="820" mass="93217">MNNPMQSISKIKHDGSLTIATGRSRKEKNWRNREMVWSELVERLSRTTRTGETLAEYRKLTKAQQGQIKDVGGFVGGTLKGGRRKSDAVVWRQVVTLDADFVKGDLWASVEMMLGCACVVYSTHAHSPQNPRLRLVIPLSRPITPDEYPAVARRIAADLGIDFFDDTTYEPHRLMYWPSTSSDGEYVFRLADEPWLNPDEVLARYPDWKDPSYWPESSRAQQDRKKLADKQGDPLAKPGIVGAFCRTYTIQDAIENFLGEVYGPCGDGRYTYLSGSTAGGLVVYDGDTFAYSHHGTDPVSGKLVNAFDLVRLHLFGTRDEEAEPGTPTVKLPSYLAMLEFCQNDNFVKSTITEELLSKAQEDFKNDGEWTKHLEFSKKGEIIPSLRNLVLILRNDPNLCGIAYNSHRGAIVLLEPVPWRKPGEWKGPDWSDDDDAALRVYLEKVYRIWTPSKLNDALAAVSHERTFHPIREYLEGLPEWDGIPRLEELLIDYLGAEDSTYVRAVTKKTLIAAVARVMQPGCKFDYMLVLVGRQGLGKSTLFTRLAGDWFNDSLSMNDMKDKTAAEKLQGYWILEIGELAGFKKAEVEAVKSFLSRQRDVYRPSFGRRTVEHPRQCIIVGSTNNDTGFLRDSTGNRRFWPVTVTGVSEDKASWTLNDYTVSQIWAEAVDAWKAGEKLFLEGEVAAEAQEQQKLAMESDERIGMIKEYLDRLLPEDWEKKSLSERRAFIHGDDFGQEAVGTMQRDRVCIAEIWCELFRKDLTTIKRFEIDEIHGLMRQIEAWEKYSGNKDGKMKFRLYGVQRAYTRKESNQLPGLPIPVADL</sequence>
<dbReference type="AlphaFoldDB" id="F6DM15"/>
<evidence type="ECO:0000313" key="4">
    <source>
        <dbReference type="Proteomes" id="UP000009234"/>
    </source>
</evidence>
<dbReference type="Proteomes" id="UP000009234">
    <property type="component" value="Chromosome"/>
</dbReference>
<dbReference type="SUPFAM" id="SSF52540">
    <property type="entry name" value="P-loop containing nucleoside triphosphate hydrolases"/>
    <property type="match status" value="1"/>
</dbReference>
<reference evidence="4" key="1">
    <citation type="submission" date="2011-05" db="EMBL/GenBank/DDBJ databases">
        <title>Complete sequence of Desulfotomaculum ruminis DSM 2154.</title>
        <authorList>
            <person name="Lucas S."/>
            <person name="Copeland A."/>
            <person name="Lapidus A."/>
            <person name="Cheng J.-F."/>
            <person name="Goodwin L."/>
            <person name="Pitluck S."/>
            <person name="Lu M."/>
            <person name="Detter J.C."/>
            <person name="Han C."/>
            <person name="Tapia R."/>
            <person name="Land M."/>
            <person name="Hauser L."/>
            <person name="Kyrpides N."/>
            <person name="Ivanova N."/>
            <person name="Mikhailova N."/>
            <person name="Pagani I."/>
            <person name="Stams A.J.M."/>
            <person name="Plugge C.M."/>
            <person name="Muyzer G."/>
            <person name="Kuever J."/>
            <person name="Parshina S.N."/>
            <person name="Ivanova A.E."/>
            <person name="Nazina T.N."/>
            <person name="Brambilla E."/>
            <person name="Spring S."/>
            <person name="Klenk H.-P."/>
            <person name="Woyke T."/>
        </authorList>
    </citation>
    <scope>NUCLEOTIDE SEQUENCE [LARGE SCALE GENOMIC DNA]</scope>
    <source>
        <strain evidence="4">ATCC 23193 / DSM 2154 / NCIB 8452 / DL</strain>
    </source>
</reference>